<name>A0AAV5S0B5_MAUHU</name>
<keyword evidence="4" id="KW-1185">Reference proteome</keyword>
<organism evidence="3 4">
    <name type="scientific">Maudiozyma humilis</name>
    <name type="common">Sour dough yeast</name>
    <name type="synonym">Kazachstania humilis</name>
    <dbReference type="NCBI Taxonomy" id="51915"/>
    <lineage>
        <taxon>Eukaryota</taxon>
        <taxon>Fungi</taxon>
        <taxon>Dikarya</taxon>
        <taxon>Ascomycota</taxon>
        <taxon>Saccharomycotina</taxon>
        <taxon>Saccharomycetes</taxon>
        <taxon>Saccharomycetales</taxon>
        <taxon>Saccharomycetaceae</taxon>
        <taxon>Maudiozyma</taxon>
    </lineage>
</organism>
<feature type="chain" id="PRO_5043484411" evidence="2">
    <location>
        <begin position="29"/>
        <end position="121"/>
    </location>
</feature>
<dbReference type="Proteomes" id="UP001377567">
    <property type="component" value="Unassembled WGS sequence"/>
</dbReference>
<evidence type="ECO:0000313" key="4">
    <source>
        <dbReference type="Proteomes" id="UP001377567"/>
    </source>
</evidence>
<feature type="region of interest" description="Disordered" evidence="1">
    <location>
        <begin position="74"/>
        <end position="121"/>
    </location>
</feature>
<dbReference type="AlphaFoldDB" id="A0AAV5S0B5"/>
<dbReference type="EMBL" id="BTGD01000011">
    <property type="protein sequence ID" value="GMM57032.1"/>
    <property type="molecule type" value="Genomic_DNA"/>
</dbReference>
<evidence type="ECO:0000256" key="1">
    <source>
        <dbReference type="SAM" id="MobiDB-lite"/>
    </source>
</evidence>
<feature type="signal peptide" evidence="2">
    <location>
        <begin position="1"/>
        <end position="28"/>
    </location>
</feature>
<feature type="compositionally biased region" description="Polar residues" evidence="1">
    <location>
        <begin position="111"/>
        <end position="121"/>
    </location>
</feature>
<evidence type="ECO:0000313" key="3">
    <source>
        <dbReference type="EMBL" id="GMM57032.1"/>
    </source>
</evidence>
<keyword evidence="2" id="KW-0732">Signal</keyword>
<evidence type="ECO:0000256" key="2">
    <source>
        <dbReference type="SAM" id="SignalP"/>
    </source>
</evidence>
<reference evidence="3 4" key="1">
    <citation type="journal article" date="2023" name="Elife">
        <title>Identification of key yeast species and microbe-microbe interactions impacting larval growth of Drosophila in the wild.</title>
        <authorList>
            <person name="Mure A."/>
            <person name="Sugiura Y."/>
            <person name="Maeda R."/>
            <person name="Honda K."/>
            <person name="Sakurai N."/>
            <person name="Takahashi Y."/>
            <person name="Watada M."/>
            <person name="Katoh T."/>
            <person name="Gotoh A."/>
            <person name="Gotoh Y."/>
            <person name="Taniguchi I."/>
            <person name="Nakamura K."/>
            <person name="Hayashi T."/>
            <person name="Katayama T."/>
            <person name="Uemura T."/>
            <person name="Hattori Y."/>
        </authorList>
    </citation>
    <scope>NUCLEOTIDE SEQUENCE [LARGE SCALE GENOMIC DNA]</scope>
    <source>
        <strain evidence="3 4">KH-74</strain>
    </source>
</reference>
<proteinExistence type="predicted"/>
<sequence length="121" mass="12652">MAGISPMGSGIRCWCATCFLAIKQPAWGQSTMTMAPPPAGLRCKGRAGSSALFCQEEETEGAVPKTNMADIAAPATVSEEEPSDKNNIISPPVQKTVPPPTQKPAGMSRINHGSSARPTTR</sequence>
<gene>
    <name evidence="3" type="ORF">DAKH74_036480</name>
</gene>
<comment type="caution">
    <text evidence="3">The sequence shown here is derived from an EMBL/GenBank/DDBJ whole genome shotgun (WGS) entry which is preliminary data.</text>
</comment>
<protein>
    <submittedName>
        <fullName evidence="3">Uncharacterized protein</fullName>
    </submittedName>
</protein>
<accession>A0AAV5S0B5</accession>